<gene>
    <name evidence="1" type="ORF">A2311_00545</name>
</gene>
<protein>
    <submittedName>
        <fullName evidence="1">Uncharacterized protein</fullName>
    </submittedName>
</protein>
<comment type="caution">
    <text evidence="1">The sequence shown here is derived from an EMBL/GenBank/DDBJ whole genome shotgun (WGS) entry which is preliminary data.</text>
</comment>
<name>A0A1F4TU09_UNCSA</name>
<reference evidence="1 2" key="1">
    <citation type="journal article" date="2016" name="Nat. Commun.">
        <title>Thousands of microbial genomes shed light on interconnected biogeochemical processes in an aquifer system.</title>
        <authorList>
            <person name="Anantharaman K."/>
            <person name="Brown C.T."/>
            <person name="Hug L.A."/>
            <person name="Sharon I."/>
            <person name="Castelle C.J."/>
            <person name="Probst A.J."/>
            <person name="Thomas B.C."/>
            <person name="Singh A."/>
            <person name="Wilkins M.J."/>
            <person name="Karaoz U."/>
            <person name="Brodie E.L."/>
            <person name="Williams K.H."/>
            <person name="Hubbard S.S."/>
            <person name="Banfield J.F."/>
        </authorList>
    </citation>
    <scope>NUCLEOTIDE SEQUENCE [LARGE SCALE GENOMIC DNA]</scope>
</reference>
<dbReference type="AlphaFoldDB" id="A0A1F4TU09"/>
<organism evidence="1 2">
    <name type="scientific">candidate division WOR-1 bacterium RIFOXYB2_FULL_48_7</name>
    <dbReference type="NCBI Taxonomy" id="1802583"/>
    <lineage>
        <taxon>Bacteria</taxon>
        <taxon>Bacillati</taxon>
        <taxon>Saganbacteria</taxon>
    </lineage>
</organism>
<evidence type="ECO:0000313" key="2">
    <source>
        <dbReference type="Proteomes" id="UP000178951"/>
    </source>
</evidence>
<dbReference type="Proteomes" id="UP000178951">
    <property type="component" value="Unassembled WGS sequence"/>
</dbReference>
<dbReference type="STRING" id="1802583.A2311_00545"/>
<evidence type="ECO:0000313" key="1">
    <source>
        <dbReference type="EMBL" id="OGC36089.1"/>
    </source>
</evidence>
<dbReference type="EMBL" id="MEUF01000019">
    <property type="protein sequence ID" value="OGC36089.1"/>
    <property type="molecule type" value="Genomic_DNA"/>
</dbReference>
<accession>A0A1F4TU09</accession>
<proteinExistence type="predicted"/>
<sequence>MRVTLDHKTLASFGINQRSAIRKQAFALNVRDCASLLLASFLVWNNLVHRRTFQNVSSLGLIPELERSISANNAFDANRGEFKTEAIEDLAATIGTIQILPIIFINNQPIGYIIKIAHQAIAEARQAGCSPYAAVQRLIENTWFIRNSHNESFGRVWQRRIAAYDLGSTTDPRNWPIDRDERPVANELGIMDISELEQEFIRLISGGPRPIMESSKEYLKLTFPLRGFIDMLSLHYGEMDHHFRSPIGRLVVLKSALDLMGESQLDKDEMTRYEELISKAYRYKAFIRELIKRWL</sequence>